<proteinExistence type="inferred from homology"/>
<dbReference type="GO" id="GO:0019509">
    <property type="term" value="P:L-methionine salvage from methylthioadenosine"/>
    <property type="evidence" value="ECO:0007669"/>
    <property type="project" value="UniProtKB-UniRule"/>
</dbReference>
<evidence type="ECO:0000256" key="2">
    <source>
        <dbReference type="ARBA" id="ARBA00050906"/>
    </source>
</evidence>
<comment type="catalytic activity">
    <reaction evidence="3">
        <text>5-(methylsulfanyl)-alpha-D-ribose 1-phosphate = 5-(methylsulfanyl)-D-ribulose 1-phosphate</text>
        <dbReference type="Rhea" id="RHEA:19989"/>
        <dbReference type="ChEBI" id="CHEBI:58533"/>
        <dbReference type="ChEBI" id="CHEBI:58548"/>
        <dbReference type="EC" id="5.3.1.23"/>
    </reaction>
    <physiologicalReaction direction="left-to-right" evidence="3">
        <dbReference type="Rhea" id="RHEA:19990"/>
    </physiologicalReaction>
</comment>
<feature type="binding site" evidence="5">
    <location>
        <begin position="51"/>
        <end position="53"/>
    </location>
    <ligand>
        <name>substrate</name>
    </ligand>
</feature>
<feature type="binding site" evidence="5">
    <location>
        <begin position="250"/>
        <end position="251"/>
    </location>
    <ligand>
        <name>substrate</name>
    </ligand>
</feature>
<reference evidence="8" key="1">
    <citation type="submission" date="2016-10" db="EMBL/GenBank/DDBJ databases">
        <authorList>
            <person name="Varghese N."/>
            <person name="Submissions S."/>
        </authorList>
    </citation>
    <scope>NUCLEOTIDE SEQUENCE [LARGE SCALE GENOMIC DNA]</scope>
    <source>
        <strain evidence="8">DSM 11578</strain>
    </source>
</reference>
<dbReference type="STRING" id="45496.SAMN04488079_10810"/>
<accession>A0A1I3YE06</accession>
<dbReference type="PANTHER" id="PTHR43475">
    <property type="entry name" value="METHYLTHIORIBOSE-1-PHOSPHATE ISOMERASE"/>
    <property type="match status" value="1"/>
</dbReference>
<dbReference type="HAMAP" id="MF_01678">
    <property type="entry name" value="Salvage_MtnA"/>
    <property type="match status" value="1"/>
</dbReference>
<dbReference type="GO" id="GO:0046523">
    <property type="term" value="F:S-methyl-5-thioribose-1-phosphate isomerase activity"/>
    <property type="evidence" value="ECO:0007669"/>
    <property type="project" value="UniProtKB-UniRule"/>
</dbReference>
<feature type="region of interest" description="Disordered" evidence="6">
    <location>
        <begin position="336"/>
        <end position="361"/>
    </location>
</feature>
<dbReference type="InterPro" id="IPR042529">
    <property type="entry name" value="IF_2B-like_C"/>
</dbReference>
<keyword evidence="8" id="KW-1185">Reference proteome</keyword>
<evidence type="ECO:0000313" key="8">
    <source>
        <dbReference type="Proteomes" id="UP000198924"/>
    </source>
</evidence>
<dbReference type="FunFam" id="1.20.120.420:FF:000003">
    <property type="entry name" value="Methylthioribose-1-phosphate isomerase"/>
    <property type="match status" value="1"/>
</dbReference>
<dbReference type="Proteomes" id="UP000198924">
    <property type="component" value="Unassembled WGS sequence"/>
</dbReference>
<dbReference type="PANTHER" id="PTHR43475:SF1">
    <property type="entry name" value="METHYLTHIORIBOSE-1-PHOSPHATE ISOMERASE"/>
    <property type="match status" value="1"/>
</dbReference>
<evidence type="ECO:0000313" key="7">
    <source>
        <dbReference type="EMBL" id="SFK29973.1"/>
    </source>
</evidence>
<dbReference type="EC" id="5.3.1.23" evidence="5"/>
<gene>
    <name evidence="5" type="primary">mtnA</name>
    <name evidence="7" type="ORF">SAMN04488079_10810</name>
</gene>
<dbReference type="UniPathway" id="UPA00904">
    <property type="reaction ID" value="UER00874"/>
</dbReference>
<dbReference type="InterPro" id="IPR005251">
    <property type="entry name" value="IF-M1Pi"/>
</dbReference>
<dbReference type="Gene3D" id="1.20.120.420">
    <property type="entry name" value="translation initiation factor eif-2b, domain 1"/>
    <property type="match status" value="1"/>
</dbReference>
<dbReference type="AlphaFoldDB" id="A0A1I3YE06"/>
<comment type="pathway">
    <text evidence="5">Amino-acid biosynthesis; L-methionine biosynthesis via salvage pathway; L-methionine from S-methyl-5-thio-alpha-D-ribose 1-phosphate: step 1/6.</text>
</comment>
<feature type="compositionally biased region" description="Basic and acidic residues" evidence="6">
    <location>
        <begin position="339"/>
        <end position="361"/>
    </location>
</feature>
<feature type="active site" description="Proton donor" evidence="5">
    <location>
        <position position="240"/>
    </location>
</feature>
<feature type="site" description="Transition state stabilizer" evidence="5">
    <location>
        <position position="160"/>
    </location>
</feature>
<dbReference type="Pfam" id="PF01008">
    <property type="entry name" value="IF-2B"/>
    <property type="match status" value="1"/>
</dbReference>
<dbReference type="OrthoDB" id="9803436at2"/>
<dbReference type="SUPFAM" id="SSF100950">
    <property type="entry name" value="NagB/RpiA/CoA transferase-like"/>
    <property type="match status" value="1"/>
</dbReference>
<dbReference type="InterPro" id="IPR011559">
    <property type="entry name" value="Initiation_fac_2B_a/b/d"/>
</dbReference>
<comment type="function">
    <text evidence="4">Catalyzes the interconversion of methylthioribose-1-phosphate (MTR-1-P) into methylthioribulose-1-phosphate (MTRu-1-P). Also catalyzes the interconversion of 5-deoxyribose 1-phosphate and 5-deoxyribulose 1-phosphate. Part of a bifunctional DHAP-shunt salvage pathway for SAM by-products.</text>
</comment>
<dbReference type="FunFam" id="3.40.50.10470:FF:000006">
    <property type="entry name" value="Methylthioribose-1-phosphate isomerase"/>
    <property type="match status" value="1"/>
</dbReference>
<dbReference type="EMBL" id="FOSH01000008">
    <property type="protein sequence ID" value="SFK29973.1"/>
    <property type="molecule type" value="Genomic_DNA"/>
</dbReference>
<keyword evidence="5" id="KW-0028">Amino-acid biosynthesis</keyword>
<dbReference type="NCBIfam" id="TIGR00524">
    <property type="entry name" value="eIF-2B_rel"/>
    <property type="match status" value="1"/>
</dbReference>
<organism evidence="7 8">
    <name type="scientific">Methylophaga sulfidovorans</name>
    <dbReference type="NCBI Taxonomy" id="45496"/>
    <lineage>
        <taxon>Bacteria</taxon>
        <taxon>Pseudomonadati</taxon>
        <taxon>Pseudomonadota</taxon>
        <taxon>Gammaproteobacteria</taxon>
        <taxon>Thiotrichales</taxon>
        <taxon>Piscirickettsiaceae</taxon>
        <taxon>Methylophaga</taxon>
    </lineage>
</organism>
<sequence>MTRLLQTIEPILWRDEQLHLLDQRVLPHTENWLAFYDSDAVAEAIKLMVVRGAPAIGVTAAYGVVLAAREAWFSAGENWQEALIPALKRLAASRPTAVNLFWAIERMQQTCNTLSKYESPEPALLEQAKRIHQEDVKANRTMGQYGADLLDNDSIVLTHCNAGALATAGFGTALGVIRQGFIDGKIEHVYVDETRPWLQGSRLTAWELMQEGIPMTLQADVAAGALMAGGRLDWVIVGADRIASNGDTANKIGTYSLAVLAKYHGVKVMVVAPTTTIDWSIENGSQIPIEQRAHSEVSEIEGHAIAPAKVHVSNPAFDVTPAALIDAIVTEEGVVSSPSKEKMQQLKKEEKNDTNSISDRM</sequence>
<dbReference type="InterPro" id="IPR037171">
    <property type="entry name" value="NagB/RpiA_transferase-like"/>
</dbReference>
<feature type="binding site" evidence="5">
    <location>
        <position position="199"/>
    </location>
    <ligand>
        <name>substrate</name>
    </ligand>
</feature>
<dbReference type="NCBIfam" id="TIGR00512">
    <property type="entry name" value="salvage_mtnA"/>
    <property type="match status" value="1"/>
</dbReference>
<comment type="similarity">
    <text evidence="5">Belongs to the EIF-2B alpha/beta/delta subunits family. MtnA subfamily.</text>
</comment>
<comment type="catalytic activity">
    <reaction evidence="2">
        <text>5-deoxy-alpha-D-ribose 1-phosphate = 5-deoxy-D-ribulose 1-phosphate</text>
        <dbReference type="Rhea" id="RHEA:61296"/>
        <dbReference type="ChEBI" id="CHEBI:58749"/>
        <dbReference type="ChEBI" id="CHEBI:144504"/>
    </reaction>
    <physiologicalReaction direction="left-to-right" evidence="2">
        <dbReference type="Rhea" id="RHEA:61297"/>
    </physiologicalReaction>
</comment>
<dbReference type="RefSeq" id="WP_091713264.1">
    <property type="nucleotide sequence ID" value="NZ_FOSH01000008.1"/>
</dbReference>
<evidence type="ECO:0000256" key="4">
    <source>
        <dbReference type="ARBA" id="ARBA00058145"/>
    </source>
</evidence>
<evidence type="ECO:0000256" key="3">
    <source>
        <dbReference type="ARBA" id="ARBA00051169"/>
    </source>
</evidence>
<evidence type="ECO:0000256" key="5">
    <source>
        <dbReference type="HAMAP-Rule" id="MF_01678"/>
    </source>
</evidence>
<dbReference type="Gene3D" id="3.40.50.10470">
    <property type="entry name" value="Translation initiation factor eif-2b, domain 2"/>
    <property type="match status" value="1"/>
</dbReference>
<evidence type="ECO:0000256" key="1">
    <source>
        <dbReference type="ARBA" id="ARBA00023235"/>
    </source>
</evidence>
<name>A0A1I3YE06_9GAMM</name>
<evidence type="ECO:0000256" key="6">
    <source>
        <dbReference type="SAM" id="MobiDB-lite"/>
    </source>
</evidence>
<keyword evidence="1 5" id="KW-0413">Isomerase</keyword>
<feature type="binding site" evidence="5">
    <location>
        <position position="94"/>
    </location>
    <ligand>
        <name>substrate</name>
    </ligand>
</feature>
<dbReference type="InterPro" id="IPR000649">
    <property type="entry name" value="IF-2B-related"/>
</dbReference>
<keyword evidence="5" id="KW-0486">Methionine biosynthesis</keyword>
<dbReference type="InterPro" id="IPR027363">
    <property type="entry name" value="M1Pi_N"/>
</dbReference>
<protein>
    <recommendedName>
        <fullName evidence="5">Methylthioribose-1-phosphate isomerase</fullName>
        <shortName evidence="5">M1Pi</shortName>
        <shortName evidence="5">MTR-1-P isomerase</shortName>
        <ecNumber evidence="5">5.3.1.23</ecNumber>
    </recommendedName>
    <alternativeName>
        <fullName evidence="5">S-methyl-5-thioribose-1-phosphate isomerase</fullName>
    </alternativeName>
</protein>
<dbReference type="NCBIfam" id="NF004326">
    <property type="entry name" value="PRK05720.1"/>
    <property type="match status" value="1"/>
</dbReference>